<gene>
    <name evidence="3" type="ORF">DLM_2781</name>
</gene>
<evidence type="ECO:0000313" key="3">
    <source>
        <dbReference type="EMBL" id="BBF86382.1"/>
    </source>
</evidence>
<feature type="transmembrane region" description="Helical" evidence="1">
    <location>
        <begin position="141"/>
        <end position="162"/>
    </location>
</feature>
<feature type="domain" description="EamA" evidence="2">
    <location>
        <begin position="1"/>
        <end position="126"/>
    </location>
</feature>
<dbReference type="AlphaFoldDB" id="A0A3G9GJW5"/>
<feature type="transmembrane region" description="Helical" evidence="1">
    <location>
        <begin position="201"/>
        <end position="220"/>
    </location>
</feature>
<dbReference type="PANTHER" id="PTHR22911">
    <property type="entry name" value="ACYL-MALONYL CONDENSING ENZYME-RELATED"/>
    <property type="match status" value="1"/>
</dbReference>
<keyword evidence="1" id="KW-0812">Transmembrane</keyword>
<dbReference type="KEGG" id="amah:DLM_2781"/>
<dbReference type="RefSeq" id="WP_089084595.1">
    <property type="nucleotide sequence ID" value="NZ_AP018823.1"/>
</dbReference>
<evidence type="ECO:0000256" key="1">
    <source>
        <dbReference type="SAM" id="Phobius"/>
    </source>
</evidence>
<feature type="transmembrane region" description="Helical" evidence="1">
    <location>
        <begin position="115"/>
        <end position="135"/>
    </location>
</feature>
<dbReference type="GO" id="GO:0016020">
    <property type="term" value="C:membrane"/>
    <property type="evidence" value="ECO:0007669"/>
    <property type="project" value="InterPro"/>
</dbReference>
<feature type="transmembrane region" description="Helical" evidence="1">
    <location>
        <begin position="232"/>
        <end position="251"/>
    </location>
</feature>
<evidence type="ECO:0000313" key="4">
    <source>
        <dbReference type="Proteomes" id="UP000198290"/>
    </source>
</evidence>
<reference evidence="3 4" key="2">
    <citation type="journal article" date="2017" name="Genome Announc.">
        <title>Draft genome sequence of Aquitalea magnusonii strain H3, a plant growth-promoting bacterium of duckweed Lemna minor.</title>
        <authorList>
            <person name="Ishizawa H."/>
            <person name="Kuroda M."/>
            <person name="Ike M."/>
        </authorList>
    </citation>
    <scope>NUCLEOTIDE SEQUENCE [LARGE SCALE GENOMIC DNA]</scope>
    <source>
        <strain evidence="3 4">H3</strain>
    </source>
</reference>
<keyword evidence="1" id="KW-1133">Transmembrane helix</keyword>
<feature type="domain" description="EamA" evidence="2">
    <location>
        <begin position="144"/>
        <end position="271"/>
    </location>
</feature>
<dbReference type="PANTHER" id="PTHR22911:SF102">
    <property type="entry name" value="MEMBRANE PROTEIN"/>
    <property type="match status" value="1"/>
</dbReference>
<dbReference type="InterPro" id="IPR037185">
    <property type="entry name" value="EmrE-like"/>
</dbReference>
<accession>A0A3G9GJW5</accession>
<protein>
    <submittedName>
        <fullName evidence="3">Permease of the drug/metabolite transporter superfamily</fullName>
    </submittedName>
</protein>
<dbReference type="Pfam" id="PF00892">
    <property type="entry name" value="EamA"/>
    <property type="match status" value="2"/>
</dbReference>
<feature type="transmembrane region" description="Helical" evidence="1">
    <location>
        <begin position="28"/>
        <end position="45"/>
    </location>
</feature>
<dbReference type="Proteomes" id="UP000198290">
    <property type="component" value="Chromosome"/>
</dbReference>
<evidence type="ECO:0000259" key="2">
    <source>
        <dbReference type="Pfam" id="PF00892"/>
    </source>
</evidence>
<organism evidence="3 4">
    <name type="scientific">Aquitalea magnusonii</name>
    <dbReference type="NCBI Taxonomy" id="332411"/>
    <lineage>
        <taxon>Bacteria</taxon>
        <taxon>Pseudomonadati</taxon>
        <taxon>Pseudomonadota</taxon>
        <taxon>Betaproteobacteria</taxon>
        <taxon>Neisseriales</taxon>
        <taxon>Chromobacteriaceae</taxon>
        <taxon>Aquitalea</taxon>
    </lineage>
</organism>
<feature type="transmembrane region" description="Helical" evidence="1">
    <location>
        <begin position="257"/>
        <end position="273"/>
    </location>
</feature>
<keyword evidence="1" id="KW-0472">Membrane</keyword>
<proteinExistence type="predicted"/>
<reference evidence="4" key="1">
    <citation type="journal article" date="2017" name="Biotechnol. Biofuels">
        <title>Evaluation of environmental bacterial communities as a factor affecting the growth of duckweed Lemna minor.</title>
        <authorList>
            <person name="Ishizawa H."/>
            <person name="Kuroda M."/>
            <person name="Morikawa M."/>
            <person name="Ike M."/>
        </authorList>
    </citation>
    <scope>NUCLEOTIDE SEQUENCE [LARGE SCALE GENOMIC DNA]</scope>
    <source>
        <strain evidence="4">H3</strain>
    </source>
</reference>
<sequence length="276" mass="29491">MILAGLLLGTLGIFVTEAHQPPLLTVLMRCLFGAIALLAWGAGSGKLGELRLRGSALLAVLLASLLMVANWGLFFAAIPLTSIGLATVLFHLQPFWVMLYGSLRQGETLSRRHLLAALTALLGLGLACGLAGWRSEALPEGLLNGVLMCIAGSLAYAGLPIIARSRPAISSFAFAWWQCAVGVLLTVWWPLLNGWPSTALSWAWLAGLGSLHTGLAYALLYSGMSRVGTSRFAVLQFVYPVTAIVVDWLVYRHALDGWQLAGIGLMGLALWSLRRG</sequence>
<keyword evidence="4" id="KW-1185">Reference proteome</keyword>
<name>A0A3G9GJW5_9NEIS</name>
<dbReference type="EMBL" id="AP018823">
    <property type="protein sequence ID" value="BBF86382.1"/>
    <property type="molecule type" value="Genomic_DNA"/>
</dbReference>
<feature type="transmembrane region" description="Helical" evidence="1">
    <location>
        <begin position="83"/>
        <end position="103"/>
    </location>
</feature>
<reference evidence="4" key="3">
    <citation type="journal article" date="2017" name="Plant Physiol. Biochem.">
        <title>Differential oxidative and antioxidative response of duckweed Lemna minor toward plant growth promoting/inhibiting bacteria.</title>
        <authorList>
            <person name="Ishizawa H."/>
            <person name="Kuroda M."/>
            <person name="Morikawa M."/>
            <person name="Ike M."/>
        </authorList>
    </citation>
    <scope>NUCLEOTIDE SEQUENCE [LARGE SCALE GENOMIC DNA]</scope>
    <source>
        <strain evidence="4">H3</strain>
    </source>
</reference>
<feature type="transmembrane region" description="Helical" evidence="1">
    <location>
        <begin position="169"/>
        <end position="189"/>
    </location>
</feature>
<feature type="transmembrane region" description="Helical" evidence="1">
    <location>
        <begin position="57"/>
        <end position="77"/>
    </location>
</feature>
<dbReference type="SUPFAM" id="SSF103481">
    <property type="entry name" value="Multidrug resistance efflux transporter EmrE"/>
    <property type="match status" value="2"/>
</dbReference>
<dbReference type="InterPro" id="IPR000620">
    <property type="entry name" value="EamA_dom"/>
</dbReference>